<feature type="domain" description="Flavodoxin-like" evidence="1">
    <location>
        <begin position="3"/>
        <end position="165"/>
    </location>
</feature>
<organism evidence="2 3">
    <name type="scientific">Amycolatopsis alba DSM 44262</name>
    <dbReference type="NCBI Taxonomy" id="1125972"/>
    <lineage>
        <taxon>Bacteria</taxon>
        <taxon>Bacillati</taxon>
        <taxon>Actinomycetota</taxon>
        <taxon>Actinomycetes</taxon>
        <taxon>Pseudonocardiales</taxon>
        <taxon>Pseudonocardiaceae</taxon>
        <taxon>Amycolatopsis</taxon>
    </lineage>
</organism>
<dbReference type="GO" id="GO:0010181">
    <property type="term" value="F:FMN binding"/>
    <property type="evidence" value="ECO:0007669"/>
    <property type="project" value="InterPro"/>
</dbReference>
<comment type="caution">
    <text evidence="2">The sequence shown here is derived from an EMBL/GenBank/DDBJ whole genome shotgun (WGS) entry which is preliminary data.</text>
</comment>
<evidence type="ECO:0000313" key="2">
    <source>
        <dbReference type="EMBL" id="OXM45430.1"/>
    </source>
</evidence>
<keyword evidence="3" id="KW-1185">Reference proteome</keyword>
<dbReference type="EMBL" id="NMQU01000104">
    <property type="protein sequence ID" value="OXM45430.1"/>
    <property type="molecule type" value="Genomic_DNA"/>
</dbReference>
<dbReference type="InterPro" id="IPR001226">
    <property type="entry name" value="Flavodoxin_CS"/>
</dbReference>
<evidence type="ECO:0000313" key="3">
    <source>
        <dbReference type="Proteomes" id="UP000215563"/>
    </source>
</evidence>
<name>A0A229RFK5_AMYAL</name>
<evidence type="ECO:0000259" key="1">
    <source>
        <dbReference type="PROSITE" id="PS50902"/>
    </source>
</evidence>
<dbReference type="PROSITE" id="PS00201">
    <property type="entry name" value="FLAVODOXIN"/>
    <property type="match status" value="1"/>
</dbReference>
<dbReference type="InterPro" id="IPR029039">
    <property type="entry name" value="Flavoprotein-like_sf"/>
</dbReference>
<proteinExistence type="predicted"/>
<dbReference type="GO" id="GO:0009055">
    <property type="term" value="F:electron transfer activity"/>
    <property type="evidence" value="ECO:0007669"/>
    <property type="project" value="InterPro"/>
</dbReference>
<accession>A0A229RFK5</accession>
<protein>
    <submittedName>
        <fullName evidence="2">Flavodoxin</fullName>
    </submittedName>
</protein>
<sequence length="174" mass="18345">MRAVVVFESMFGNTETLATAIGKGLAAHTGVDVLNVDEAPRDWDGIDLLVVGGPTHALVMTRPATRKSALEQTGHGVRSATGLREWLGSCGSAQTRIPVAVFDTRMAKPRWLTGSAARGAEKVLRRHGGVPLVPSESFFVDVSKGTTALREGERERAEAWGAGLGRLLTAKAGG</sequence>
<reference evidence="2 3" key="1">
    <citation type="submission" date="2017-07" db="EMBL/GenBank/DDBJ databases">
        <title>Amycolatopsis alba DSM 44262 Genome sequencing and assembly.</title>
        <authorList>
            <person name="Kaur N."/>
            <person name="Mayilraj S."/>
        </authorList>
    </citation>
    <scope>NUCLEOTIDE SEQUENCE [LARGE SCALE GENOMIC DNA]</scope>
    <source>
        <strain evidence="2 3">DSM 44262</strain>
    </source>
</reference>
<dbReference type="AlphaFoldDB" id="A0A229RFK5"/>
<dbReference type="Gene3D" id="3.40.50.360">
    <property type="match status" value="1"/>
</dbReference>
<dbReference type="Proteomes" id="UP000215563">
    <property type="component" value="Unassembled WGS sequence"/>
</dbReference>
<dbReference type="InterPro" id="IPR008254">
    <property type="entry name" value="Flavodoxin/NO_synth"/>
</dbReference>
<dbReference type="Pfam" id="PF00258">
    <property type="entry name" value="Flavodoxin_1"/>
    <property type="match status" value="1"/>
</dbReference>
<dbReference type="RefSeq" id="WP_020635398.1">
    <property type="nucleotide sequence ID" value="NZ_KB913032.1"/>
</dbReference>
<dbReference type="SUPFAM" id="SSF52218">
    <property type="entry name" value="Flavoproteins"/>
    <property type="match status" value="1"/>
</dbReference>
<gene>
    <name evidence="2" type="ORF">CFP75_31270</name>
</gene>
<dbReference type="PROSITE" id="PS50902">
    <property type="entry name" value="FLAVODOXIN_LIKE"/>
    <property type="match status" value="1"/>
</dbReference>
<dbReference type="OrthoDB" id="3253043at2"/>